<dbReference type="InterPro" id="IPR011330">
    <property type="entry name" value="Glyco_hydro/deAcase_b/a-brl"/>
</dbReference>
<proteinExistence type="predicted"/>
<evidence type="ECO:0008006" key="3">
    <source>
        <dbReference type="Google" id="ProtNLM"/>
    </source>
</evidence>
<comment type="caution">
    <text evidence="1">The sequence shown here is derived from an EMBL/GenBank/DDBJ whole genome shotgun (WGS) entry which is preliminary data.</text>
</comment>
<dbReference type="Proteomes" id="UP000632377">
    <property type="component" value="Unassembled WGS sequence"/>
</dbReference>
<sequence>MIRWPDGKKFAFTIVDDTDYAKVCNVMQVYDYLYKSGLKTTKTVWVYPSRDKFQGETLSDENYKCFIKDLIDKGFEIGFHGPGSGEFSRKEIISALDKFKDIIGYYPKIHINHAHNPDSIYWGSKRFSFPLNKLFNFFRKLLKVKKINSQGENIASKVFWGDYCKKHIKYIRNKAFSDINTLKCDKKMPYIERDKEQYSNYWFSSSDGYDFNTFIKLLSKKNIDNLICKGGCCIVYTHFALGFVDENGKLRDEFKNAIDYLSKQNGWFVPATQLLDYINTNRKDKPFANKLYLTRLDIKWFFQRVYRKLIWRV</sequence>
<gene>
    <name evidence="1" type="ORF">JK636_04395</name>
</gene>
<dbReference type="SUPFAM" id="SSF88713">
    <property type="entry name" value="Glycoside hydrolase/deacetylase"/>
    <property type="match status" value="1"/>
</dbReference>
<keyword evidence="2" id="KW-1185">Reference proteome</keyword>
<reference evidence="1 2" key="1">
    <citation type="submission" date="2021-01" db="EMBL/GenBank/DDBJ databases">
        <title>Genome public.</title>
        <authorList>
            <person name="Liu C."/>
            <person name="Sun Q."/>
        </authorList>
    </citation>
    <scope>NUCLEOTIDE SEQUENCE [LARGE SCALE GENOMIC DNA]</scope>
    <source>
        <strain evidence="1 2">YIM B02515</strain>
    </source>
</reference>
<dbReference type="Gene3D" id="3.20.20.370">
    <property type="entry name" value="Glycoside hydrolase/deacetylase"/>
    <property type="match status" value="1"/>
</dbReference>
<dbReference type="RefSeq" id="WP_202747622.1">
    <property type="nucleotide sequence ID" value="NZ_JAESWC010000002.1"/>
</dbReference>
<protein>
    <recommendedName>
        <fullName evidence="3">DUF2334 domain-containing protein</fullName>
    </recommendedName>
</protein>
<organism evidence="1 2">
    <name type="scientific">Clostridium rhizosphaerae</name>
    <dbReference type="NCBI Taxonomy" id="2803861"/>
    <lineage>
        <taxon>Bacteria</taxon>
        <taxon>Bacillati</taxon>
        <taxon>Bacillota</taxon>
        <taxon>Clostridia</taxon>
        <taxon>Eubacteriales</taxon>
        <taxon>Clostridiaceae</taxon>
        <taxon>Clostridium</taxon>
    </lineage>
</organism>
<evidence type="ECO:0000313" key="1">
    <source>
        <dbReference type="EMBL" id="MBL4934995.1"/>
    </source>
</evidence>
<dbReference type="EMBL" id="JAESWC010000002">
    <property type="protein sequence ID" value="MBL4934995.1"/>
    <property type="molecule type" value="Genomic_DNA"/>
</dbReference>
<evidence type="ECO:0000313" key="2">
    <source>
        <dbReference type="Proteomes" id="UP000632377"/>
    </source>
</evidence>
<name>A0ABS1T6N4_9CLOT</name>
<accession>A0ABS1T6N4</accession>